<dbReference type="PROSITE" id="PS00678">
    <property type="entry name" value="WD_REPEATS_1"/>
    <property type="match status" value="6"/>
</dbReference>
<gene>
    <name evidence="6" type="ORF">CSOJ01_14921</name>
</gene>
<dbReference type="InterPro" id="IPR001680">
    <property type="entry name" value="WD40_rpt"/>
</dbReference>
<evidence type="ECO:0000256" key="1">
    <source>
        <dbReference type="ARBA" id="ARBA00022574"/>
    </source>
</evidence>
<feature type="repeat" description="WD" evidence="3">
    <location>
        <begin position="634"/>
        <end position="675"/>
    </location>
</feature>
<reference evidence="6 7" key="1">
    <citation type="journal article" date="2020" name="Phytopathology">
        <title>Genome Sequence Resources of Colletotrichum truncatum, C. plurivorum, C. musicola, and C. sojae: Four Species Pathogenic to Soybean (Glycine max).</title>
        <authorList>
            <person name="Rogerio F."/>
            <person name="Boufleur T.R."/>
            <person name="Ciampi-Guillardi M."/>
            <person name="Sukno S.A."/>
            <person name="Thon M.R."/>
            <person name="Massola Junior N.S."/>
            <person name="Baroncelli R."/>
        </authorList>
    </citation>
    <scope>NUCLEOTIDE SEQUENCE [LARGE SCALE GENOMIC DNA]</scope>
    <source>
        <strain evidence="6 7">LFN0009</strain>
    </source>
</reference>
<sequence>MDTGNAFRNLGTGSQNVISSGTQNNNSGSGSQYNANTIAFHQHNDANLLADLRVTDPRDDKTRIEDTKGGLLTDSYVWVLQNPDFCQWRDDKDQRLLWVKGDPGKGKTMLLCGIIDDLQATRKGKPLSYFFCQATDEQLNTATAVLRGLIFMLLGQDPSLVSYITKEYDIIGKDLFQGKKAWQPMARIFKDMLRDSNLRGVYLIVDALDECSNGLEQLLDLIVETSQSTSAKWLVSSRNWWQIEEQLCTVAQRLSLEVNASSVSTAVDSYIMVKVSHLSKLKGYRDDTARKIRQYLSSNADGTFLWVALVCQALKKIDRWRALERIKSFPPGLDALYGRMMQQIGGEEDSKLCRQILALVVTTYRPPSLAESTTLIKECHDAAADDPEFLQHIISLCGSFLTIREDIVYFVHQSAKDFLMNKAYAAFDQIFPDGIARQHHAIFSRSLEVLSKTLRRDIYELRNPGSSIEDISPPNPDPLGPVKYSCMHWIDHLQQANSADSPVRGDLQDNACVHTFLKCHYLHWLETQSLLQGMPRAVLAMQKLQTLVTLEGHINWVLSVGFSPDGRQLASGSGGNTVKLWDTATGQCQQTLEGHSGSVNSVAFSPDGRQLASGSGDSTVKLWDTATGQCQQALEGHSSTVFSVAFSPDGRQLASGSDDNTVKLWDTATGQCQQTLEGHSDWVNSVAFSPDGRQLVSGSHDYTVKLWDTATGQCQQTLEGHSSTVNSVAFSPDGRQLASGSDDKTVKLWDTATGQCQQTLEGHSHWVMSVAFSPDGRQLASGSGDKTVKLWDTATGQCQQTLEGHSSTVFSVAFSPDGRQLASGSNDYTVKLWDTATGQCQQTLKGHSSLENVFEVAIQERTGDLMGQRHMLSQQDVWITNRAQNILWLPPEYRASSHAEDGSKIAVGCRSGRVLLLCFESEYQQLSSTSY</sequence>
<feature type="repeat" description="WD" evidence="3">
    <location>
        <begin position="718"/>
        <end position="759"/>
    </location>
</feature>
<feature type="repeat" description="WD" evidence="3">
    <location>
        <begin position="676"/>
        <end position="717"/>
    </location>
</feature>
<evidence type="ECO:0000256" key="3">
    <source>
        <dbReference type="PROSITE-ProRule" id="PRU00221"/>
    </source>
</evidence>
<dbReference type="InterPro" id="IPR020472">
    <property type="entry name" value="WD40_PAC1"/>
</dbReference>
<feature type="region of interest" description="Disordered" evidence="4">
    <location>
        <begin position="1"/>
        <end position="34"/>
    </location>
</feature>
<evidence type="ECO:0000313" key="6">
    <source>
        <dbReference type="EMBL" id="KAF6788787.1"/>
    </source>
</evidence>
<dbReference type="PANTHER" id="PTHR19848:SF8">
    <property type="entry name" value="F-BOX AND WD REPEAT DOMAIN CONTAINING 7"/>
    <property type="match status" value="1"/>
</dbReference>
<evidence type="ECO:0000313" key="7">
    <source>
        <dbReference type="Proteomes" id="UP000652219"/>
    </source>
</evidence>
<protein>
    <recommendedName>
        <fullName evidence="5">NACHT domain-containing protein</fullName>
    </recommendedName>
</protein>
<dbReference type="InterPro" id="IPR015943">
    <property type="entry name" value="WD40/YVTN_repeat-like_dom_sf"/>
</dbReference>
<dbReference type="InterPro" id="IPR019775">
    <property type="entry name" value="WD40_repeat_CS"/>
</dbReference>
<dbReference type="Pfam" id="PF00400">
    <property type="entry name" value="WD40"/>
    <property type="match status" value="3"/>
</dbReference>
<dbReference type="PRINTS" id="PR00320">
    <property type="entry name" value="GPROTEINBRPT"/>
</dbReference>
<proteinExistence type="predicted"/>
<dbReference type="FunFam" id="3.40.50.300:FF:001638">
    <property type="entry name" value="NACHT and WD40 domain protein"/>
    <property type="match status" value="1"/>
</dbReference>
<dbReference type="Gene3D" id="3.40.50.300">
    <property type="entry name" value="P-loop containing nucleotide triphosphate hydrolases"/>
    <property type="match status" value="1"/>
</dbReference>
<dbReference type="Pfam" id="PF24883">
    <property type="entry name" value="NPHP3_N"/>
    <property type="match status" value="1"/>
</dbReference>
<feature type="compositionally biased region" description="Low complexity" evidence="4">
    <location>
        <begin position="19"/>
        <end position="34"/>
    </location>
</feature>
<dbReference type="PROSITE" id="PS50294">
    <property type="entry name" value="WD_REPEATS_REGION"/>
    <property type="match status" value="7"/>
</dbReference>
<dbReference type="Pfam" id="PF25173">
    <property type="entry name" value="Beta-prop_WDR3_1st"/>
    <property type="match status" value="1"/>
</dbReference>
<dbReference type="CDD" id="cd00200">
    <property type="entry name" value="WD40"/>
    <property type="match status" value="1"/>
</dbReference>
<keyword evidence="7" id="KW-1185">Reference proteome</keyword>
<dbReference type="InterPro" id="IPR056884">
    <property type="entry name" value="NPHP3-like_N"/>
</dbReference>
<keyword evidence="1 3" id="KW-0853">WD repeat</keyword>
<dbReference type="InterPro" id="IPR027417">
    <property type="entry name" value="P-loop_NTPase"/>
</dbReference>
<evidence type="ECO:0000256" key="2">
    <source>
        <dbReference type="ARBA" id="ARBA00022737"/>
    </source>
</evidence>
<dbReference type="EMBL" id="WIGN01000550">
    <property type="protein sequence ID" value="KAF6788787.1"/>
    <property type="molecule type" value="Genomic_DNA"/>
</dbReference>
<dbReference type="SMART" id="SM00320">
    <property type="entry name" value="WD40"/>
    <property type="match status" value="7"/>
</dbReference>
<evidence type="ECO:0000256" key="4">
    <source>
        <dbReference type="SAM" id="MobiDB-lite"/>
    </source>
</evidence>
<dbReference type="SUPFAM" id="SSF52540">
    <property type="entry name" value="P-loop containing nucleoside triphosphate hydrolases"/>
    <property type="match status" value="1"/>
</dbReference>
<dbReference type="PANTHER" id="PTHR19848">
    <property type="entry name" value="WD40 REPEAT PROTEIN"/>
    <property type="match status" value="1"/>
</dbReference>
<dbReference type="PROSITE" id="PS50837">
    <property type="entry name" value="NACHT"/>
    <property type="match status" value="1"/>
</dbReference>
<feature type="repeat" description="WD" evidence="3">
    <location>
        <begin position="550"/>
        <end position="591"/>
    </location>
</feature>
<feature type="domain" description="NACHT" evidence="5">
    <location>
        <begin position="95"/>
        <end position="238"/>
    </location>
</feature>
<feature type="repeat" description="WD" evidence="3">
    <location>
        <begin position="592"/>
        <end position="633"/>
    </location>
</feature>
<feature type="repeat" description="WD" evidence="3">
    <location>
        <begin position="760"/>
        <end position="801"/>
    </location>
</feature>
<feature type="repeat" description="WD" evidence="3">
    <location>
        <begin position="802"/>
        <end position="843"/>
    </location>
</feature>
<dbReference type="InterPro" id="IPR007111">
    <property type="entry name" value="NACHT_NTPase"/>
</dbReference>
<name>A0A8H6INU8_9PEZI</name>
<dbReference type="AlphaFoldDB" id="A0A8H6INU8"/>
<evidence type="ECO:0000259" key="5">
    <source>
        <dbReference type="PROSITE" id="PS50837"/>
    </source>
</evidence>
<comment type="caution">
    <text evidence="6">The sequence shown here is derived from an EMBL/GenBank/DDBJ whole genome shotgun (WGS) entry which is preliminary data.</text>
</comment>
<dbReference type="Proteomes" id="UP000652219">
    <property type="component" value="Unassembled WGS sequence"/>
</dbReference>
<organism evidence="6 7">
    <name type="scientific">Colletotrichum sojae</name>
    <dbReference type="NCBI Taxonomy" id="2175907"/>
    <lineage>
        <taxon>Eukaryota</taxon>
        <taxon>Fungi</taxon>
        <taxon>Dikarya</taxon>
        <taxon>Ascomycota</taxon>
        <taxon>Pezizomycotina</taxon>
        <taxon>Sordariomycetes</taxon>
        <taxon>Hypocreomycetidae</taxon>
        <taxon>Glomerellales</taxon>
        <taxon>Glomerellaceae</taxon>
        <taxon>Colletotrichum</taxon>
        <taxon>Colletotrichum orchidearum species complex</taxon>
    </lineage>
</organism>
<dbReference type="Gene3D" id="2.130.10.10">
    <property type="entry name" value="YVTN repeat-like/Quinoprotein amine dehydrogenase"/>
    <property type="match status" value="4"/>
</dbReference>
<accession>A0A8H6INU8</accession>
<dbReference type="SUPFAM" id="SSF50978">
    <property type="entry name" value="WD40 repeat-like"/>
    <property type="match status" value="1"/>
</dbReference>
<dbReference type="InterPro" id="IPR036322">
    <property type="entry name" value="WD40_repeat_dom_sf"/>
</dbReference>
<dbReference type="PROSITE" id="PS50082">
    <property type="entry name" value="WD_REPEATS_2"/>
    <property type="match status" value="7"/>
</dbReference>
<keyword evidence="2" id="KW-0677">Repeat</keyword>